<evidence type="ECO:0000256" key="1">
    <source>
        <dbReference type="ARBA" id="ARBA00004442"/>
    </source>
</evidence>
<dbReference type="GO" id="GO:0015288">
    <property type="term" value="F:porin activity"/>
    <property type="evidence" value="ECO:0007669"/>
    <property type="project" value="TreeGrafter"/>
</dbReference>
<keyword evidence="4" id="KW-0472">Membrane</keyword>
<dbReference type="GO" id="GO:0015562">
    <property type="term" value="F:efflux transmembrane transporter activity"/>
    <property type="evidence" value="ECO:0007669"/>
    <property type="project" value="InterPro"/>
</dbReference>
<dbReference type="GO" id="GO:1990281">
    <property type="term" value="C:efflux pump complex"/>
    <property type="evidence" value="ECO:0007669"/>
    <property type="project" value="TreeGrafter"/>
</dbReference>
<feature type="chain" id="PRO_5032845021" evidence="6">
    <location>
        <begin position="20"/>
        <end position="294"/>
    </location>
</feature>
<dbReference type="AlphaFoldDB" id="A0A831RXM7"/>
<dbReference type="PANTHER" id="PTHR30026">
    <property type="entry name" value="OUTER MEMBRANE PROTEIN TOLC"/>
    <property type="match status" value="1"/>
</dbReference>
<name>A0A831RXM7_9GAMM</name>
<protein>
    <submittedName>
        <fullName evidence="7">TolC family protein</fullName>
    </submittedName>
</protein>
<proteinExistence type="predicted"/>
<keyword evidence="2" id="KW-1134">Transmembrane beta strand</keyword>
<dbReference type="InterPro" id="IPR051906">
    <property type="entry name" value="TolC-like"/>
</dbReference>
<evidence type="ECO:0000256" key="5">
    <source>
        <dbReference type="ARBA" id="ARBA00023237"/>
    </source>
</evidence>
<evidence type="ECO:0000256" key="3">
    <source>
        <dbReference type="ARBA" id="ARBA00022692"/>
    </source>
</evidence>
<feature type="non-terminal residue" evidence="7">
    <location>
        <position position="294"/>
    </location>
</feature>
<accession>A0A831RXM7</accession>
<evidence type="ECO:0000313" key="7">
    <source>
        <dbReference type="EMBL" id="HEC06610.1"/>
    </source>
</evidence>
<comment type="subcellular location">
    <subcellularLocation>
        <location evidence="1">Cell outer membrane</location>
    </subcellularLocation>
</comment>
<comment type="caution">
    <text evidence="7">The sequence shown here is derived from an EMBL/GenBank/DDBJ whole genome shotgun (WGS) entry which is preliminary data.</text>
</comment>
<keyword evidence="5" id="KW-0998">Cell outer membrane</keyword>
<keyword evidence="3" id="KW-0812">Transmembrane</keyword>
<gene>
    <name evidence="7" type="ORF">ENJ12_07150</name>
</gene>
<evidence type="ECO:0000256" key="2">
    <source>
        <dbReference type="ARBA" id="ARBA00022452"/>
    </source>
</evidence>
<dbReference type="GO" id="GO:0009279">
    <property type="term" value="C:cell outer membrane"/>
    <property type="evidence" value="ECO:0007669"/>
    <property type="project" value="UniProtKB-SubCell"/>
</dbReference>
<sequence>MGRLLFLTSVFLLFPAVQADPLPQPLSLSQALQLVDEEHPAIRQAVAREAAAEAELLAEESDDDLWVTLEGRLKYLEPAELSNFQDNNDSRLDLWVEKRLYDFGYTEARQASARASLDAAKWSGLNERQRQQLRVMQAFLDVLLADLEYVRDNEAVAIAYVRFDRFRNQAELGKLSDVDLLEKQALYEKILSRRTATEARQRSTRLQLALALNRPGEIPADLVSPPAPDMDAVLPPQETLAEKVLQNNTGLRALRQKITAAEQKLAAAGKRYGPVIRGELGAHGYARETRSTEP</sequence>
<reference evidence="7" key="1">
    <citation type="journal article" date="2020" name="mSystems">
        <title>Genome- and Community-Level Interaction Insights into Carbon Utilization and Element Cycling Functions of Hydrothermarchaeota in Hydrothermal Sediment.</title>
        <authorList>
            <person name="Zhou Z."/>
            <person name="Liu Y."/>
            <person name="Xu W."/>
            <person name="Pan J."/>
            <person name="Luo Z.H."/>
            <person name="Li M."/>
        </authorList>
    </citation>
    <scope>NUCLEOTIDE SEQUENCE [LARGE SCALE GENOMIC DNA]</scope>
    <source>
        <strain evidence="7">HyVt-458</strain>
    </source>
</reference>
<evidence type="ECO:0000256" key="6">
    <source>
        <dbReference type="SAM" id="SignalP"/>
    </source>
</evidence>
<dbReference type="PANTHER" id="PTHR30026:SF20">
    <property type="entry name" value="OUTER MEMBRANE PROTEIN TOLC"/>
    <property type="match status" value="1"/>
</dbReference>
<evidence type="ECO:0000256" key="4">
    <source>
        <dbReference type="ARBA" id="ARBA00023136"/>
    </source>
</evidence>
<dbReference type="Proteomes" id="UP000886339">
    <property type="component" value="Unassembled WGS sequence"/>
</dbReference>
<organism evidence="7">
    <name type="scientific">Thiolapillus brandeum</name>
    <dbReference type="NCBI Taxonomy" id="1076588"/>
    <lineage>
        <taxon>Bacteria</taxon>
        <taxon>Pseudomonadati</taxon>
        <taxon>Pseudomonadota</taxon>
        <taxon>Gammaproteobacteria</taxon>
        <taxon>Chromatiales</taxon>
        <taxon>Sedimenticolaceae</taxon>
        <taxon>Thiolapillus</taxon>
    </lineage>
</organism>
<dbReference type="Gene3D" id="1.20.1600.10">
    <property type="entry name" value="Outer membrane efflux proteins (OEP)"/>
    <property type="match status" value="1"/>
</dbReference>
<keyword evidence="6" id="KW-0732">Signal</keyword>
<dbReference type="SUPFAM" id="SSF56954">
    <property type="entry name" value="Outer membrane efflux proteins (OEP)"/>
    <property type="match status" value="1"/>
</dbReference>
<feature type="signal peptide" evidence="6">
    <location>
        <begin position="1"/>
        <end position="19"/>
    </location>
</feature>
<dbReference type="EMBL" id="DRLF01000252">
    <property type="protein sequence ID" value="HEC06610.1"/>
    <property type="molecule type" value="Genomic_DNA"/>
</dbReference>